<evidence type="ECO:0008006" key="4">
    <source>
        <dbReference type="Google" id="ProtNLM"/>
    </source>
</evidence>
<proteinExistence type="predicted"/>
<sequence>MKRKLALSCCLLLMTVTLCSCGAKEEVKEYTIDEFLSEWSQVWQKADNDVKYESEDEIDKKRFEALLKHGKEYDFTQGKEVIIKGKLKQMPDIKGQSSYVLFGDDNYSKQNIDCMLCVGEMKNYSDIKDGDYIMGKKNLKLKGVILADESNCGWITNFETILSE</sequence>
<name>A0ABQ0BSB1_9FIRM</name>
<dbReference type="EMBL" id="BAABZQ010000001">
    <property type="protein sequence ID" value="GAA6499425.1"/>
    <property type="molecule type" value="Genomic_DNA"/>
</dbReference>
<comment type="caution">
    <text evidence="2">The sequence shown here is derived from an EMBL/GenBank/DDBJ whole genome shotgun (WGS) entry which is preliminary data.</text>
</comment>
<gene>
    <name evidence="2" type="ORF">K340107D12_22410</name>
</gene>
<reference evidence="2 3" key="1">
    <citation type="submission" date="2024-04" db="EMBL/GenBank/DDBJ databases">
        <title>Defined microbial consortia suppress multidrug-resistant proinflammatory Enterobacteriaceae via ecological control.</title>
        <authorList>
            <person name="Furuichi M."/>
            <person name="Kawaguchi T."/>
            <person name="Pust M."/>
            <person name="Yasuma K."/>
            <person name="Plichta D."/>
            <person name="Hasegawa N."/>
            <person name="Ohya T."/>
            <person name="Bhattarai S."/>
            <person name="Sasajima S."/>
            <person name="Aoto Y."/>
            <person name="Tuganbaev T."/>
            <person name="Yaginuma M."/>
            <person name="Ueda M."/>
            <person name="Okahashi N."/>
            <person name="Amafuji K."/>
            <person name="Kiridooshi Y."/>
            <person name="Sugita K."/>
            <person name="Strazar M."/>
            <person name="Skelly A."/>
            <person name="Suda W."/>
            <person name="Hattori M."/>
            <person name="Nakamoto N."/>
            <person name="Caballero S."/>
            <person name="Norman J."/>
            <person name="Olle B."/>
            <person name="Tanoue T."/>
            <person name="Arita M."/>
            <person name="Bucci V."/>
            <person name="Atarashi K."/>
            <person name="Xavier R."/>
            <person name="Honda K."/>
        </authorList>
    </citation>
    <scope>NUCLEOTIDE SEQUENCE [LARGE SCALE GENOMIC DNA]</scope>
    <source>
        <strain evidence="3">k34-0107-D12</strain>
    </source>
</reference>
<feature type="chain" id="PRO_5045865749" description="Lipoprotein" evidence="1">
    <location>
        <begin position="23"/>
        <end position="164"/>
    </location>
</feature>
<dbReference type="PROSITE" id="PS51257">
    <property type="entry name" value="PROKAR_LIPOPROTEIN"/>
    <property type="match status" value="1"/>
</dbReference>
<evidence type="ECO:0000313" key="2">
    <source>
        <dbReference type="EMBL" id="GAA6499425.1"/>
    </source>
</evidence>
<accession>A0ABQ0BSB1</accession>
<dbReference type="RefSeq" id="WP_317430490.1">
    <property type="nucleotide sequence ID" value="NZ_BAABZQ010000001.1"/>
</dbReference>
<organism evidence="2 3">
    <name type="scientific">Blautia parvula</name>
    <dbReference type="NCBI Taxonomy" id="2877527"/>
    <lineage>
        <taxon>Bacteria</taxon>
        <taxon>Bacillati</taxon>
        <taxon>Bacillota</taxon>
        <taxon>Clostridia</taxon>
        <taxon>Lachnospirales</taxon>
        <taxon>Lachnospiraceae</taxon>
        <taxon>Blautia</taxon>
    </lineage>
</organism>
<feature type="signal peptide" evidence="1">
    <location>
        <begin position="1"/>
        <end position="22"/>
    </location>
</feature>
<keyword evidence="3" id="KW-1185">Reference proteome</keyword>
<keyword evidence="1" id="KW-0732">Signal</keyword>
<evidence type="ECO:0000313" key="3">
    <source>
        <dbReference type="Proteomes" id="UP001600941"/>
    </source>
</evidence>
<dbReference type="Proteomes" id="UP001600941">
    <property type="component" value="Unassembled WGS sequence"/>
</dbReference>
<evidence type="ECO:0000256" key="1">
    <source>
        <dbReference type="SAM" id="SignalP"/>
    </source>
</evidence>
<protein>
    <recommendedName>
        <fullName evidence="4">Lipoprotein</fullName>
    </recommendedName>
</protein>